<keyword evidence="1" id="KW-0233">DNA recombination</keyword>
<evidence type="ECO:0000256" key="1">
    <source>
        <dbReference type="ARBA" id="ARBA00023172"/>
    </source>
</evidence>
<name>A0A8H6ZD23_9AGAR</name>
<dbReference type="InterPro" id="IPR013762">
    <property type="entry name" value="Integrase-like_cat_sf"/>
</dbReference>
<evidence type="ECO:0000256" key="2">
    <source>
        <dbReference type="SAM" id="MobiDB-lite"/>
    </source>
</evidence>
<dbReference type="AlphaFoldDB" id="A0A8H6ZD23"/>
<dbReference type="GO" id="GO:0003677">
    <property type="term" value="F:DNA binding"/>
    <property type="evidence" value="ECO:0007669"/>
    <property type="project" value="InterPro"/>
</dbReference>
<dbReference type="Proteomes" id="UP000623467">
    <property type="component" value="Unassembled WGS sequence"/>
</dbReference>
<proteinExistence type="predicted"/>
<evidence type="ECO:0008006" key="5">
    <source>
        <dbReference type="Google" id="ProtNLM"/>
    </source>
</evidence>
<reference evidence="3" key="1">
    <citation type="submission" date="2020-05" db="EMBL/GenBank/DDBJ databases">
        <title>Mycena genomes resolve the evolution of fungal bioluminescence.</title>
        <authorList>
            <person name="Tsai I.J."/>
        </authorList>
    </citation>
    <scope>NUCLEOTIDE SEQUENCE</scope>
    <source>
        <strain evidence="3">160909Yilan</strain>
    </source>
</reference>
<sequence length="465" mass="53157">MKLTRIYPCRMNYCHSLTPDEEHDHSPTREEQNKENAPIPGMQEALGYVSHREAERRQSLKRSNHAAPSDTTTSRDITGKVKDISPRVAPATVDEYDRYSRKFGEWAVAKEYVSTAKEIYSNPPRDTAYIFCEWINEHCDVVDINNKPRPKNVVLGTYGTAQKMRAAVAYTYANIHSRGRTPWNPVDQSGNPSLSDAVSDYFPSLRRRKVKAGDRSVPSKTLTDNDIAKIYDYTESITHYDAADYDKTWGGRLVRLQTHSINTMGEALLLRSAEVLQIKWDDIEFGFDEKGAAINLKIIIPTRKNDQYGTKANPSWIHLLPDQFAHRCAFRGLCTYLHASTHTAGYLYPRITKGGELTRRPLSGRKYLENLRHSLMDVNIDPQAYGTHCLRRGGAQWLHRVWGVKISELCHWGCWVNDYKSPNSVWRYLIALVDEDEFDRKSFCDPKAIKGCPTCRRSCQCFPAA</sequence>
<dbReference type="OrthoDB" id="3163890at2759"/>
<dbReference type="InterPro" id="IPR052925">
    <property type="entry name" value="Phage_Integrase-like_Recomb"/>
</dbReference>
<organism evidence="3 4">
    <name type="scientific">Mycena sanguinolenta</name>
    <dbReference type="NCBI Taxonomy" id="230812"/>
    <lineage>
        <taxon>Eukaryota</taxon>
        <taxon>Fungi</taxon>
        <taxon>Dikarya</taxon>
        <taxon>Basidiomycota</taxon>
        <taxon>Agaricomycotina</taxon>
        <taxon>Agaricomycetes</taxon>
        <taxon>Agaricomycetidae</taxon>
        <taxon>Agaricales</taxon>
        <taxon>Marasmiineae</taxon>
        <taxon>Mycenaceae</taxon>
        <taxon>Mycena</taxon>
    </lineage>
</organism>
<feature type="compositionally biased region" description="Basic and acidic residues" evidence="2">
    <location>
        <begin position="18"/>
        <end position="34"/>
    </location>
</feature>
<dbReference type="GO" id="GO:0015074">
    <property type="term" value="P:DNA integration"/>
    <property type="evidence" value="ECO:0007669"/>
    <property type="project" value="InterPro"/>
</dbReference>
<keyword evidence="4" id="KW-1185">Reference proteome</keyword>
<dbReference type="Gene3D" id="1.10.443.10">
    <property type="entry name" value="Intergrase catalytic core"/>
    <property type="match status" value="1"/>
</dbReference>
<accession>A0A8H6ZD23</accession>
<comment type="caution">
    <text evidence="3">The sequence shown here is derived from an EMBL/GenBank/DDBJ whole genome shotgun (WGS) entry which is preliminary data.</text>
</comment>
<dbReference type="GO" id="GO:0006310">
    <property type="term" value="P:DNA recombination"/>
    <property type="evidence" value="ECO:0007669"/>
    <property type="project" value="UniProtKB-KW"/>
</dbReference>
<dbReference type="SUPFAM" id="SSF56349">
    <property type="entry name" value="DNA breaking-rejoining enzymes"/>
    <property type="match status" value="1"/>
</dbReference>
<feature type="region of interest" description="Disordered" evidence="2">
    <location>
        <begin position="16"/>
        <end position="82"/>
    </location>
</feature>
<dbReference type="InterPro" id="IPR011010">
    <property type="entry name" value="DNA_brk_join_enz"/>
</dbReference>
<dbReference type="PANTHER" id="PTHR34605:SF4">
    <property type="entry name" value="DNA ADENINE METHYLTRANSFERASE"/>
    <property type="match status" value="1"/>
</dbReference>
<evidence type="ECO:0000313" key="4">
    <source>
        <dbReference type="Proteomes" id="UP000623467"/>
    </source>
</evidence>
<protein>
    <recommendedName>
        <fullName evidence="5">Tyr recombinase domain-containing protein</fullName>
    </recommendedName>
</protein>
<dbReference type="EMBL" id="JACAZH010000002">
    <property type="protein sequence ID" value="KAF7374671.1"/>
    <property type="molecule type" value="Genomic_DNA"/>
</dbReference>
<gene>
    <name evidence="3" type="ORF">MSAN_00352100</name>
</gene>
<dbReference type="PANTHER" id="PTHR34605">
    <property type="entry name" value="PHAGE_INTEGRASE DOMAIN-CONTAINING PROTEIN"/>
    <property type="match status" value="1"/>
</dbReference>
<evidence type="ECO:0000313" key="3">
    <source>
        <dbReference type="EMBL" id="KAF7374671.1"/>
    </source>
</evidence>